<gene>
    <name evidence="2" type="ORF">HY544_04545</name>
</gene>
<feature type="transmembrane region" description="Helical" evidence="1">
    <location>
        <begin position="229"/>
        <end position="249"/>
    </location>
</feature>
<dbReference type="EMBL" id="JACQPB010000041">
    <property type="protein sequence ID" value="MBI4210746.1"/>
    <property type="molecule type" value="Genomic_DNA"/>
</dbReference>
<keyword evidence="1" id="KW-1133">Transmembrane helix</keyword>
<reference evidence="2" key="1">
    <citation type="submission" date="2020-07" db="EMBL/GenBank/DDBJ databases">
        <title>Huge and variable diversity of episymbiotic CPR bacteria and DPANN archaea in groundwater ecosystems.</title>
        <authorList>
            <person name="He C.Y."/>
            <person name="Keren R."/>
            <person name="Whittaker M."/>
            <person name="Farag I.F."/>
            <person name="Doudna J."/>
            <person name="Cate J.H.D."/>
            <person name="Banfield J.F."/>
        </authorList>
    </citation>
    <scope>NUCLEOTIDE SEQUENCE</scope>
    <source>
        <strain evidence="2">NC_groundwater_1296_Ag_S-0.2um_52_80</strain>
    </source>
</reference>
<dbReference type="Proteomes" id="UP000732298">
    <property type="component" value="Unassembled WGS sequence"/>
</dbReference>
<accession>A0A8T3YNA4</accession>
<dbReference type="AlphaFoldDB" id="A0A8T3YNA4"/>
<evidence type="ECO:0000313" key="2">
    <source>
        <dbReference type="EMBL" id="MBI4210746.1"/>
    </source>
</evidence>
<feature type="transmembrane region" description="Helical" evidence="1">
    <location>
        <begin position="206"/>
        <end position="223"/>
    </location>
</feature>
<organism evidence="2 3">
    <name type="scientific">Candidatus Iainarchaeum sp</name>
    <dbReference type="NCBI Taxonomy" id="3101447"/>
    <lineage>
        <taxon>Archaea</taxon>
        <taxon>Candidatus Iainarchaeota</taxon>
        <taxon>Candidatus Iainarchaeia</taxon>
        <taxon>Candidatus Iainarchaeales</taxon>
        <taxon>Candidatus Iainarchaeaceae</taxon>
        <taxon>Candidatus Iainarchaeum</taxon>
    </lineage>
</organism>
<comment type="caution">
    <text evidence="2">The sequence shown here is derived from an EMBL/GenBank/DDBJ whole genome shotgun (WGS) entry which is preliminary data.</text>
</comment>
<sequence>MKRFVLPILFVFLAASFAHSSIVASPPLPSYYTIAYHLETLAYSPGLVKDVNNLSAFEPMIDSNSIATESGVLPEEQICISPGRLRGGSSFEVLEEGKVIGLKGNYRVSYRLLCDRQSELRETISDYSDADLASVDLVRECGFSPSTSRIGCVIVLTKAEPYSASDGSGPQLFLIFFFTILGALVLLPLALFFLSKDGSVKRLYAVKFLIWLALIAATILFPFGGSSGIGMLALLTPPLQAVLSLIARGRVKAHENGNARLICNVLLVLEVAAIILLALAYAFTVTYTELV</sequence>
<feature type="transmembrane region" description="Helical" evidence="1">
    <location>
        <begin position="261"/>
        <end position="283"/>
    </location>
</feature>
<name>A0A8T3YNA4_9ARCH</name>
<keyword evidence="1" id="KW-0472">Membrane</keyword>
<evidence type="ECO:0000313" key="3">
    <source>
        <dbReference type="Proteomes" id="UP000732298"/>
    </source>
</evidence>
<evidence type="ECO:0000256" key="1">
    <source>
        <dbReference type="SAM" id="Phobius"/>
    </source>
</evidence>
<feature type="transmembrane region" description="Helical" evidence="1">
    <location>
        <begin position="172"/>
        <end position="194"/>
    </location>
</feature>
<proteinExistence type="predicted"/>
<keyword evidence="1" id="KW-0812">Transmembrane</keyword>
<protein>
    <submittedName>
        <fullName evidence="2">Uncharacterized protein</fullName>
    </submittedName>
</protein>